<dbReference type="AlphaFoldDB" id="A0A6M2CP33"/>
<proteinExistence type="predicted"/>
<dbReference type="PROSITE" id="PS51203">
    <property type="entry name" value="CS"/>
    <property type="match status" value="1"/>
</dbReference>
<feature type="domain" description="CS" evidence="4">
    <location>
        <begin position="227"/>
        <end position="317"/>
    </location>
</feature>
<dbReference type="PROSITE" id="PS51401">
    <property type="entry name" value="CHORD"/>
    <property type="match status" value="2"/>
</dbReference>
<reference evidence="6" key="1">
    <citation type="submission" date="2019-09" db="EMBL/GenBank/DDBJ databases">
        <title>Organ-specific transcriptomic study of the physiology of the cattle tick, Rhipicephalus microplus.</title>
        <authorList>
            <person name="Tirloni L."/>
            <person name="Braz G."/>
            <person name="Gandara A.C.P."/>
            <person name="Sabadin G.A."/>
            <person name="da Silva R.M."/>
            <person name="Guizzo M.G."/>
            <person name="Machado J.A."/>
            <person name="Costa E.P."/>
            <person name="Gomes H.F."/>
            <person name="Moraes J."/>
            <person name="Mota M.B.S."/>
            <person name="Mesquita R.D."/>
            <person name="Alvarenga P.H."/>
            <person name="Alves F."/>
            <person name="Seixas A."/>
            <person name="da Fonseca R.N."/>
            <person name="Fogaca A."/>
            <person name="Logullo C."/>
            <person name="Tanaka A."/>
            <person name="Daffre S."/>
            <person name="Termignoni C."/>
            <person name="Vaz I.S.Jr."/>
            <person name="Oliveira P.L."/>
            <person name="Ribeiro J.M."/>
        </authorList>
    </citation>
    <scope>NUCLEOTIDE SEQUENCE</scope>
    <source>
        <strain evidence="6">Porto Alegre</strain>
    </source>
</reference>
<dbReference type="Gene3D" id="4.10.1130.20">
    <property type="match status" value="2"/>
</dbReference>
<evidence type="ECO:0000259" key="4">
    <source>
        <dbReference type="PROSITE" id="PS51203"/>
    </source>
</evidence>
<feature type="domain" description="CHORD" evidence="5">
    <location>
        <begin position="157"/>
        <end position="216"/>
    </location>
</feature>
<dbReference type="PANTHER" id="PTHR46983">
    <property type="entry name" value="CYSTEINE AND HISTIDINE-RICH DOMAIN-CONTAINING PROTEIN 1"/>
    <property type="match status" value="1"/>
</dbReference>
<dbReference type="Gene3D" id="2.60.40.790">
    <property type="match status" value="1"/>
</dbReference>
<dbReference type="PANTHER" id="PTHR46983:SF3">
    <property type="entry name" value="CHPADIPLOID STATE MAINTENANCE PROTEIN CHPA"/>
    <property type="match status" value="1"/>
</dbReference>
<dbReference type="InterPro" id="IPR039790">
    <property type="entry name" value="CHRD1"/>
</dbReference>
<dbReference type="Pfam" id="PF04968">
    <property type="entry name" value="CHORD"/>
    <property type="match status" value="2"/>
</dbReference>
<evidence type="ECO:0000256" key="1">
    <source>
        <dbReference type="ARBA" id="ARBA00022723"/>
    </source>
</evidence>
<feature type="domain" description="CHORD" evidence="5">
    <location>
        <begin position="8"/>
        <end position="67"/>
    </location>
</feature>
<dbReference type="EMBL" id="GHWJ01002541">
    <property type="protein sequence ID" value="NOV35278.1"/>
    <property type="molecule type" value="Transcribed_RNA"/>
</dbReference>
<dbReference type="OrthoDB" id="10261079at2759"/>
<dbReference type="SUPFAM" id="SSF49764">
    <property type="entry name" value="HSP20-like chaperones"/>
    <property type="match status" value="1"/>
</dbReference>
<keyword evidence="3" id="KW-0862">Zinc</keyword>
<dbReference type="Pfam" id="PF04969">
    <property type="entry name" value="CS"/>
    <property type="match status" value="1"/>
</dbReference>
<evidence type="ECO:0000313" key="6">
    <source>
        <dbReference type="EMBL" id="NOV35278.1"/>
    </source>
</evidence>
<name>A0A6M2CP33_RHIMP</name>
<dbReference type="GO" id="GO:0046872">
    <property type="term" value="F:metal ion binding"/>
    <property type="evidence" value="ECO:0007669"/>
    <property type="project" value="UniProtKB-KW"/>
</dbReference>
<sequence>MPKTLLQCYNKGCLKKFDPDENAPDACVHHPGKPVFHDAYKSWSCCKAKTTDFTEFLNIKGCTKSYHLDQKPPESPKPERKIDPELEAQLEAENKEKAAVRAQITPIIRPNENDPLVRLKSSIGSSLTPLLSKLSLEKKVDAPEIEADNIVTVGTTCKNAGCRQTYKGEQSNLDTCFYHAGYPIFHEGMKYWTCCQRKTSDFANFLEQQGCTSGNHVWIKKKTAEAQTSCRYDWYQTGNSVVISIFTKVPIPDESYVEANSVKLHLHITFGEDRTIYDEVMVLHGVIDVEKSLVQYLGTKVEINLKKRDAVGWRLLTLPPQKPRIQDGDGDIEDS</sequence>
<evidence type="ECO:0000256" key="3">
    <source>
        <dbReference type="ARBA" id="ARBA00022833"/>
    </source>
</evidence>
<protein>
    <submittedName>
        <fullName evidence="6">Putative cysteine and histidine-rich domain-containing protein 1 ovary overexpressed</fullName>
    </submittedName>
</protein>
<dbReference type="VEuPathDB" id="VectorBase:LOC119174704"/>
<dbReference type="InterPro" id="IPR008978">
    <property type="entry name" value="HSP20-like_chaperone"/>
</dbReference>
<evidence type="ECO:0000256" key="2">
    <source>
        <dbReference type="ARBA" id="ARBA00022737"/>
    </source>
</evidence>
<organism evidence="6">
    <name type="scientific">Rhipicephalus microplus</name>
    <name type="common">Cattle tick</name>
    <name type="synonym">Boophilus microplus</name>
    <dbReference type="NCBI Taxonomy" id="6941"/>
    <lineage>
        <taxon>Eukaryota</taxon>
        <taxon>Metazoa</taxon>
        <taxon>Ecdysozoa</taxon>
        <taxon>Arthropoda</taxon>
        <taxon>Chelicerata</taxon>
        <taxon>Arachnida</taxon>
        <taxon>Acari</taxon>
        <taxon>Parasitiformes</taxon>
        <taxon>Ixodida</taxon>
        <taxon>Ixodoidea</taxon>
        <taxon>Ixodidae</taxon>
        <taxon>Rhipicephalinae</taxon>
        <taxon>Rhipicephalus</taxon>
        <taxon>Boophilus</taxon>
    </lineage>
</organism>
<keyword evidence="1" id="KW-0479">Metal-binding</keyword>
<dbReference type="InterPro" id="IPR007051">
    <property type="entry name" value="CHORD_dom"/>
</dbReference>
<keyword evidence="2" id="KW-0677">Repeat</keyword>
<accession>A0A6M2CP33</accession>
<dbReference type="InterPro" id="IPR007052">
    <property type="entry name" value="CS_dom"/>
</dbReference>
<evidence type="ECO:0000259" key="5">
    <source>
        <dbReference type="PROSITE" id="PS51401"/>
    </source>
</evidence>